<dbReference type="InterPro" id="IPR002372">
    <property type="entry name" value="PQQ_rpt_dom"/>
</dbReference>
<sequence length="421" mass="46890">MHRKWIGLIAGFALLLGFTGVSQASAATDKVKLLPSNDYLELPYTNDSGKKVQLRGYQNFEVDWSDEASSVWQSMLDGDRLLLLDGTSTKAISKSDGRELWTHDYSDSDTNFPKDWGLSAQGTLFTIRQNIFDNTVDHRIDLIDRSGKVKSSYTLPHDRFILPDFITYSAMDSRDNLVTVASGNLISLSPQGELNWAVPDIGEWTATTTEVADFSFTWHKTSLTEVIIDSRDNVLALTDSDYAYYLSNTGKLLWQKQLDRSTKSWSASGYIPATDQWVRAYGNPNPRVEILDLKSGKLTKVNKPTAAQLDLVMTKAGKGKYYVKAKRGIAQIDASGKTLWEYPLRLNGYYTVGALLSDSKGNVYIKDNGGSVFSLDPAGNERFVLIVKNNNSLHDILVDGKGTLYLIDSHFGTLTIKPKHK</sequence>
<protein>
    <recommendedName>
        <fullName evidence="2">Pyrrolo-quinoline quinone repeat domain-containing protein</fullName>
    </recommendedName>
</protein>
<gene>
    <name evidence="3" type="ORF">DFP98_12839</name>
</gene>
<evidence type="ECO:0000313" key="4">
    <source>
        <dbReference type="Proteomes" id="UP000256977"/>
    </source>
</evidence>
<dbReference type="InterPro" id="IPR015943">
    <property type="entry name" value="WD40/YVTN_repeat-like_dom_sf"/>
</dbReference>
<dbReference type="Pfam" id="PF13360">
    <property type="entry name" value="PQQ_2"/>
    <property type="match status" value="1"/>
</dbReference>
<accession>A0A3D9IJI5</accession>
<organism evidence="3 4">
    <name type="scientific">Cohnella phaseoli</name>
    <dbReference type="NCBI Taxonomy" id="456490"/>
    <lineage>
        <taxon>Bacteria</taxon>
        <taxon>Bacillati</taxon>
        <taxon>Bacillota</taxon>
        <taxon>Bacilli</taxon>
        <taxon>Bacillales</taxon>
        <taxon>Paenibacillaceae</taxon>
        <taxon>Cohnella</taxon>
    </lineage>
</organism>
<dbReference type="EMBL" id="QRDZ01000028">
    <property type="protein sequence ID" value="RED61930.1"/>
    <property type="molecule type" value="Genomic_DNA"/>
</dbReference>
<proteinExistence type="predicted"/>
<evidence type="ECO:0000259" key="2">
    <source>
        <dbReference type="Pfam" id="PF13360"/>
    </source>
</evidence>
<dbReference type="AlphaFoldDB" id="A0A3D9IJI5"/>
<evidence type="ECO:0000313" key="3">
    <source>
        <dbReference type="EMBL" id="RED61930.1"/>
    </source>
</evidence>
<name>A0A3D9IJI5_9BACL</name>
<dbReference type="RefSeq" id="WP_116063959.1">
    <property type="nucleotide sequence ID" value="NZ_QRDZ01000028.1"/>
</dbReference>
<dbReference type="OrthoDB" id="2613833at2"/>
<keyword evidence="4" id="KW-1185">Reference proteome</keyword>
<feature type="domain" description="Pyrrolo-quinoline quinone repeat" evidence="2">
    <location>
        <begin position="248"/>
        <end position="382"/>
    </location>
</feature>
<evidence type="ECO:0000256" key="1">
    <source>
        <dbReference type="SAM" id="SignalP"/>
    </source>
</evidence>
<feature type="chain" id="PRO_5017621197" description="Pyrrolo-quinoline quinone repeat domain-containing protein" evidence="1">
    <location>
        <begin position="27"/>
        <end position="421"/>
    </location>
</feature>
<keyword evidence="1" id="KW-0732">Signal</keyword>
<dbReference type="Gene3D" id="2.130.10.10">
    <property type="entry name" value="YVTN repeat-like/Quinoprotein amine dehydrogenase"/>
    <property type="match status" value="1"/>
</dbReference>
<comment type="caution">
    <text evidence="3">The sequence shown here is derived from an EMBL/GenBank/DDBJ whole genome shotgun (WGS) entry which is preliminary data.</text>
</comment>
<dbReference type="SUPFAM" id="SSF101898">
    <property type="entry name" value="NHL repeat"/>
    <property type="match status" value="1"/>
</dbReference>
<feature type="signal peptide" evidence="1">
    <location>
        <begin position="1"/>
        <end position="26"/>
    </location>
</feature>
<reference evidence="3 4" key="1">
    <citation type="submission" date="2018-07" db="EMBL/GenBank/DDBJ databases">
        <title>Genomic Encyclopedia of Type Strains, Phase III (KMG-III): the genomes of soil and plant-associated and newly described type strains.</title>
        <authorList>
            <person name="Whitman W."/>
        </authorList>
    </citation>
    <scope>NUCLEOTIDE SEQUENCE [LARGE SCALE GENOMIC DNA]</scope>
    <source>
        <strain evidence="3 4">CECT 7287</strain>
    </source>
</reference>
<dbReference type="Proteomes" id="UP000256977">
    <property type="component" value="Unassembled WGS sequence"/>
</dbReference>